<dbReference type="SUPFAM" id="SSF47396">
    <property type="entry name" value="Transcription factor IIA (TFIIA), alpha-helical domain"/>
    <property type="match status" value="1"/>
</dbReference>
<evidence type="ECO:0000313" key="6">
    <source>
        <dbReference type="Proteomes" id="UP000620207"/>
    </source>
</evidence>
<dbReference type="PANTHER" id="PTHR12694">
    <property type="entry name" value="TRANSCRIPTION INITIATION FACTOR IIA SUBUNIT 1"/>
    <property type="match status" value="1"/>
</dbReference>
<accession>A0A852GH68</accession>
<dbReference type="AlphaFoldDB" id="A0A852GH68"/>
<comment type="similarity">
    <text evidence="2">Belongs to the TFIIA subunit 1 family.</text>
</comment>
<dbReference type="GO" id="GO:0005672">
    <property type="term" value="C:transcription factor TFIIA complex"/>
    <property type="evidence" value="ECO:0007669"/>
    <property type="project" value="InterPro"/>
</dbReference>
<dbReference type="SMART" id="SM01371">
    <property type="entry name" value="TFIIA"/>
    <property type="match status" value="1"/>
</dbReference>
<dbReference type="Pfam" id="PF03153">
    <property type="entry name" value="TFIIA"/>
    <property type="match status" value="1"/>
</dbReference>
<comment type="caution">
    <text evidence="5">The sequence shown here is derived from an EMBL/GenBank/DDBJ whole genome shotgun (WGS) entry which is preliminary data.</text>
</comment>
<protein>
    <submittedName>
        <fullName evidence="5">TF2AY factor</fullName>
    </submittedName>
</protein>
<evidence type="ECO:0000256" key="4">
    <source>
        <dbReference type="ARBA" id="ARBA00023242"/>
    </source>
</evidence>
<evidence type="ECO:0000256" key="2">
    <source>
        <dbReference type="ARBA" id="ARBA00010059"/>
    </source>
</evidence>
<dbReference type="GO" id="GO:0006367">
    <property type="term" value="P:transcription initiation at RNA polymerase II promoter"/>
    <property type="evidence" value="ECO:0007669"/>
    <property type="project" value="InterPro"/>
</dbReference>
<dbReference type="PANTHER" id="PTHR12694:SF9">
    <property type="entry name" value="TFIIA-ALPHA AND BETA-LIKE FACTOR"/>
    <property type="match status" value="1"/>
</dbReference>
<keyword evidence="4" id="KW-0539">Nucleus</keyword>
<feature type="non-terminal residue" evidence="5">
    <location>
        <position position="1"/>
    </location>
</feature>
<proteinExistence type="inferred from homology"/>
<feature type="non-terminal residue" evidence="5">
    <location>
        <position position="329"/>
    </location>
</feature>
<dbReference type="Proteomes" id="UP000620207">
    <property type="component" value="Unassembled WGS sequence"/>
</dbReference>
<dbReference type="CDD" id="cd07976">
    <property type="entry name" value="TFIIA_alpha_beta_like"/>
    <property type="match status" value="1"/>
</dbReference>
<organism evidence="5 6">
    <name type="scientific">Larus smithsonianus</name>
    <name type="common">American herring gull</name>
    <dbReference type="NCBI Taxonomy" id="243888"/>
    <lineage>
        <taxon>Eukaryota</taxon>
        <taxon>Metazoa</taxon>
        <taxon>Chordata</taxon>
        <taxon>Craniata</taxon>
        <taxon>Vertebrata</taxon>
        <taxon>Euteleostomi</taxon>
        <taxon>Archelosauria</taxon>
        <taxon>Archosauria</taxon>
        <taxon>Dinosauria</taxon>
        <taxon>Saurischia</taxon>
        <taxon>Theropoda</taxon>
        <taxon>Coelurosauria</taxon>
        <taxon>Aves</taxon>
        <taxon>Neognathae</taxon>
        <taxon>Neoaves</taxon>
        <taxon>Charadriiformes</taxon>
        <taxon>Laridae</taxon>
        <taxon>Larus</taxon>
    </lineage>
</organism>
<evidence type="ECO:0000256" key="1">
    <source>
        <dbReference type="ARBA" id="ARBA00004123"/>
    </source>
</evidence>
<dbReference type="EMBL" id="WAAC01005741">
    <property type="protein sequence ID" value="NXW99339.1"/>
    <property type="molecule type" value="Genomic_DNA"/>
</dbReference>
<comment type="subcellular location">
    <subcellularLocation>
        <location evidence="1">Nucleus</location>
    </subcellularLocation>
</comment>
<dbReference type="Gene3D" id="1.10.287.100">
    <property type="match status" value="1"/>
</dbReference>
<gene>
    <name evidence="5" type="primary">Gtf2a1l</name>
    <name evidence="5" type="ORF">LARSMI_R03733</name>
</gene>
<evidence type="ECO:0000256" key="3">
    <source>
        <dbReference type="ARBA" id="ARBA00023163"/>
    </source>
</evidence>
<dbReference type="InterPro" id="IPR004855">
    <property type="entry name" value="TFIIA_asu/bsu"/>
</dbReference>
<sequence length="329" mass="35224">PKLYKSIIEDVIEGVRELFAEEGVEEQVLKDLKQLWETKVMQSKATEGFFRHSHHSPQFTLQLPHTFHRVLQASAASLVIPTGRGFPHFTAADMGASRAGATLTLPSGIAYPIHVPAGVTLQTAAGQLYKVNVPVMVTQAPGDASILHHPVQQIFQSLGQPSVLQASIASVAQVNASSAQAAAETLQPQETAVQQIMLFQPNVVEKKHLENSANTTSVQQPSVSQQQLATNAVLNQCADSTEKSQHGSLHTAVFTPESSEGFSPAESLANNSSSVMLDVEGQLDIEPQGLVQQQVSDDIIDLIITGKSLDDSTVLKDQGSIASSDKVRP</sequence>
<dbReference type="FunFam" id="1.10.287.100:FF:000001">
    <property type="entry name" value="Transcription initiation factor IIA subunit"/>
    <property type="match status" value="1"/>
</dbReference>
<keyword evidence="6" id="KW-1185">Reference proteome</keyword>
<reference evidence="5" key="1">
    <citation type="submission" date="2020-02" db="EMBL/GenBank/DDBJ databases">
        <title>Bird 10,000 Genomes (B10K) Project - Family phase.</title>
        <authorList>
            <person name="Zhang G."/>
        </authorList>
    </citation>
    <scope>NUCLEOTIDE SEQUENCE</scope>
    <source>
        <strain evidence="5">B10K-DU-002-28</strain>
        <tissue evidence="5">Muscle</tissue>
    </source>
</reference>
<evidence type="ECO:0000313" key="5">
    <source>
        <dbReference type="EMBL" id="NXW99339.1"/>
    </source>
</evidence>
<name>A0A852GH68_9CHAR</name>
<keyword evidence="3" id="KW-0804">Transcription</keyword>